<organism evidence="1 2">
    <name type="scientific">Pholiota conissans</name>
    <dbReference type="NCBI Taxonomy" id="109636"/>
    <lineage>
        <taxon>Eukaryota</taxon>
        <taxon>Fungi</taxon>
        <taxon>Dikarya</taxon>
        <taxon>Basidiomycota</taxon>
        <taxon>Agaricomycotina</taxon>
        <taxon>Agaricomycetes</taxon>
        <taxon>Agaricomycetidae</taxon>
        <taxon>Agaricales</taxon>
        <taxon>Agaricineae</taxon>
        <taxon>Strophariaceae</taxon>
        <taxon>Pholiota</taxon>
    </lineage>
</organism>
<proteinExistence type="predicted"/>
<protein>
    <submittedName>
        <fullName evidence="1">Uncharacterized protein</fullName>
    </submittedName>
</protein>
<keyword evidence="2" id="KW-1185">Reference proteome</keyword>
<accession>A0A9P5YTJ4</accession>
<evidence type="ECO:0000313" key="1">
    <source>
        <dbReference type="EMBL" id="KAF9475502.1"/>
    </source>
</evidence>
<dbReference type="Proteomes" id="UP000807469">
    <property type="component" value="Unassembled WGS sequence"/>
</dbReference>
<evidence type="ECO:0000313" key="2">
    <source>
        <dbReference type="Proteomes" id="UP000807469"/>
    </source>
</evidence>
<dbReference type="EMBL" id="MU155330">
    <property type="protein sequence ID" value="KAF9475502.1"/>
    <property type="molecule type" value="Genomic_DNA"/>
</dbReference>
<comment type="caution">
    <text evidence="1">The sequence shown here is derived from an EMBL/GenBank/DDBJ whole genome shotgun (WGS) entry which is preliminary data.</text>
</comment>
<sequence>MAFHINSLDLTIPDNAIIAANILYNSPEYSPSVSLIADTEATLFRNEPIPVEYSLYYNLEPLTPSLASEATSQNFPPMTTGEEHYYHNTLLYINSHKNQGQGGGTNLTSTSIKTVEGYGPDPWTQVQRAFLHFLVKNPHFLQSLPDSTPCSIARVKQAFEQNMPQYSLAFNPSANLDIIIQQFKAEVTTPAIRRECDLRKKNATSSDKFYQVYISEPYLNSFDTIPWISFSYASSLNPIRNSKAHRIDRRALTSLSALSDIAIAKGLGSYLPTVWTRKLVIPPHCQLIAYTESAAGILSGSLFTHPAFTSSSEGANSRCSMYSTPSRLLPSVALDFAT</sequence>
<name>A0A9P5YTJ4_9AGAR</name>
<gene>
    <name evidence="1" type="ORF">BDN70DRAFT_935839</name>
</gene>
<reference evidence="1" key="1">
    <citation type="submission" date="2020-11" db="EMBL/GenBank/DDBJ databases">
        <authorList>
            <consortium name="DOE Joint Genome Institute"/>
            <person name="Ahrendt S."/>
            <person name="Riley R."/>
            <person name="Andreopoulos W."/>
            <person name="Labutti K."/>
            <person name="Pangilinan J."/>
            <person name="Ruiz-Duenas F.J."/>
            <person name="Barrasa J.M."/>
            <person name="Sanchez-Garcia M."/>
            <person name="Camarero S."/>
            <person name="Miyauchi S."/>
            <person name="Serrano A."/>
            <person name="Linde D."/>
            <person name="Babiker R."/>
            <person name="Drula E."/>
            <person name="Ayuso-Fernandez I."/>
            <person name="Pacheco R."/>
            <person name="Padilla G."/>
            <person name="Ferreira P."/>
            <person name="Barriuso J."/>
            <person name="Kellner H."/>
            <person name="Castanera R."/>
            <person name="Alfaro M."/>
            <person name="Ramirez L."/>
            <person name="Pisabarro A.G."/>
            <person name="Kuo A."/>
            <person name="Tritt A."/>
            <person name="Lipzen A."/>
            <person name="He G."/>
            <person name="Yan M."/>
            <person name="Ng V."/>
            <person name="Cullen D."/>
            <person name="Martin F."/>
            <person name="Rosso M.-N."/>
            <person name="Henrissat B."/>
            <person name="Hibbett D."/>
            <person name="Martinez A.T."/>
            <person name="Grigoriev I.V."/>
        </authorList>
    </citation>
    <scope>NUCLEOTIDE SEQUENCE</scope>
    <source>
        <strain evidence="1">CIRM-BRFM 674</strain>
    </source>
</reference>
<dbReference type="AlphaFoldDB" id="A0A9P5YTJ4"/>